<dbReference type="InterPro" id="IPR035906">
    <property type="entry name" value="MetI-like_sf"/>
</dbReference>
<keyword evidence="4 11" id="KW-0813">Transport</keyword>
<evidence type="ECO:0000256" key="4">
    <source>
        <dbReference type="ARBA" id="ARBA00022448"/>
    </source>
</evidence>
<dbReference type="PANTHER" id="PTHR32243">
    <property type="entry name" value="MALTOSE TRANSPORT SYSTEM PERMEASE-RELATED"/>
    <property type="match status" value="1"/>
</dbReference>
<dbReference type="AlphaFoldDB" id="A0A9D9H5T0"/>
<evidence type="ECO:0000256" key="3">
    <source>
        <dbReference type="ARBA" id="ARBA00009047"/>
    </source>
</evidence>
<keyword evidence="5" id="KW-1003">Cell membrane</keyword>
<reference evidence="13" key="2">
    <citation type="journal article" date="2021" name="PeerJ">
        <title>Extensive microbial diversity within the chicken gut microbiome revealed by metagenomics and culture.</title>
        <authorList>
            <person name="Gilroy R."/>
            <person name="Ravi A."/>
            <person name="Getino M."/>
            <person name="Pursley I."/>
            <person name="Horton D.L."/>
            <person name="Alikhan N.F."/>
            <person name="Baker D."/>
            <person name="Gharbi K."/>
            <person name="Hall N."/>
            <person name="Watson M."/>
            <person name="Adriaenssens E.M."/>
            <person name="Foster-Nyarko E."/>
            <person name="Jarju S."/>
            <person name="Secka A."/>
            <person name="Antonio M."/>
            <person name="Oren A."/>
            <person name="Chaudhuri R.R."/>
            <person name="La Ragione R."/>
            <person name="Hildebrand F."/>
            <person name="Pallen M.J."/>
        </authorList>
    </citation>
    <scope>NUCLEOTIDE SEQUENCE</scope>
    <source>
        <strain evidence="13">7293</strain>
    </source>
</reference>
<dbReference type="PANTHER" id="PTHR32243:SF50">
    <property type="entry name" value="MALTOSE_MALTODEXTRIN TRANSPORT SYSTEM PERMEASE PROTEIN MALG"/>
    <property type="match status" value="1"/>
</dbReference>
<evidence type="ECO:0000256" key="5">
    <source>
        <dbReference type="ARBA" id="ARBA00022475"/>
    </source>
</evidence>
<organism evidence="13 14">
    <name type="scientific">Candidatus Ornithospirochaeta stercoripullorum</name>
    <dbReference type="NCBI Taxonomy" id="2840899"/>
    <lineage>
        <taxon>Bacteria</taxon>
        <taxon>Pseudomonadati</taxon>
        <taxon>Spirochaetota</taxon>
        <taxon>Spirochaetia</taxon>
        <taxon>Spirochaetales</taxon>
        <taxon>Spirochaetaceae</taxon>
        <taxon>Spirochaetaceae incertae sedis</taxon>
        <taxon>Candidatus Ornithospirochaeta</taxon>
    </lineage>
</organism>
<comment type="caution">
    <text evidence="13">The sequence shown here is derived from an EMBL/GenBank/DDBJ whole genome shotgun (WGS) entry which is preliminary data.</text>
</comment>
<comment type="subcellular location">
    <subcellularLocation>
        <location evidence="2 11">Cell membrane</location>
        <topology evidence="2 11">Multi-pass membrane protein</topology>
    </subcellularLocation>
</comment>
<evidence type="ECO:0000256" key="9">
    <source>
        <dbReference type="ARBA" id="ARBA00023136"/>
    </source>
</evidence>
<gene>
    <name evidence="13" type="ORF">IAA97_08100</name>
</gene>
<name>A0A9D9H5T0_9SPIO</name>
<evidence type="ECO:0000256" key="10">
    <source>
        <dbReference type="ARBA" id="ARBA00041109"/>
    </source>
</evidence>
<dbReference type="InterPro" id="IPR050901">
    <property type="entry name" value="BP-dep_ABC_trans_perm"/>
</dbReference>
<feature type="transmembrane region" description="Helical" evidence="11">
    <location>
        <begin position="185"/>
        <end position="206"/>
    </location>
</feature>
<evidence type="ECO:0000256" key="8">
    <source>
        <dbReference type="ARBA" id="ARBA00022989"/>
    </source>
</evidence>
<comment type="similarity">
    <text evidence="3">Belongs to the binding-protein-dependent transport system permease family. MalFG subfamily.</text>
</comment>
<evidence type="ECO:0000256" key="7">
    <source>
        <dbReference type="ARBA" id="ARBA00022692"/>
    </source>
</evidence>
<dbReference type="CDD" id="cd06261">
    <property type="entry name" value="TM_PBP2"/>
    <property type="match status" value="1"/>
</dbReference>
<feature type="transmembrane region" description="Helical" evidence="11">
    <location>
        <begin position="240"/>
        <end position="261"/>
    </location>
</feature>
<evidence type="ECO:0000259" key="12">
    <source>
        <dbReference type="PROSITE" id="PS50928"/>
    </source>
</evidence>
<evidence type="ECO:0000313" key="13">
    <source>
        <dbReference type="EMBL" id="MBO8436924.1"/>
    </source>
</evidence>
<feature type="transmembrane region" description="Helical" evidence="11">
    <location>
        <begin position="72"/>
        <end position="92"/>
    </location>
</feature>
<dbReference type="SUPFAM" id="SSF161098">
    <property type="entry name" value="MetI-like"/>
    <property type="match status" value="1"/>
</dbReference>
<keyword evidence="7 11" id="KW-0812">Transmembrane</keyword>
<dbReference type="PROSITE" id="PS50928">
    <property type="entry name" value="ABC_TM1"/>
    <property type="match status" value="1"/>
</dbReference>
<reference evidence="13" key="1">
    <citation type="submission" date="2020-10" db="EMBL/GenBank/DDBJ databases">
        <authorList>
            <person name="Gilroy R."/>
        </authorList>
    </citation>
    <scope>NUCLEOTIDE SEQUENCE</scope>
    <source>
        <strain evidence="13">7293</strain>
    </source>
</reference>
<keyword evidence="6" id="KW-0762">Sugar transport</keyword>
<keyword evidence="8 11" id="KW-1133">Transmembrane helix</keyword>
<comment type="function">
    <text evidence="1">Part of the ABC transporter complex MalEFGK involved in maltose/maltodextrin import. Probably responsible for the translocation of the substrate across the membrane.</text>
</comment>
<dbReference type="GO" id="GO:0005886">
    <property type="term" value="C:plasma membrane"/>
    <property type="evidence" value="ECO:0007669"/>
    <property type="project" value="UniProtKB-SubCell"/>
</dbReference>
<evidence type="ECO:0000256" key="1">
    <source>
        <dbReference type="ARBA" id="ARBA00002264"/>
    </source>
</evidence>
<dbReference type="Gene3D" id="1.10.3720.10">
    <property type="entry name" value="MetI-like"/>
    <property type="match status" value="1"/>
</dbReference>
<feature type="transmembrane region" description="Helical" evidence="11">
    <location>
        <begin position="6"/>
        <end position="30"/>
    </location>
</feature>
<sequence>MFQKTLAFRIFFAISALLIGCFVFLPLLWLINTALKPSDETFSLYFFFGPLTLENIKAILTDSTIMNYLKNSLIVSFLSSFFATLVSAFAGYSFSKFRYTGRKVIMGAFMMSQAFPQAILLLSIYLMMQKLGLLGSYWSLLISYVVFTLPVGTWTLKGYFDALPDSLIESAKIDGAGHLKIMRKIIFPMAVPGMISIAIYGFVWSWNDLLYSMTLVTDPSRRTLAPGLVMTYLGEASTNWSAMMSASIVAAIPVTIIFIFLQRYFIAGLTSGAVKE</sequence>
<evidence type="ECO:0000256" key="6">
    <source>
        <dbReference type="ARBA" id="ARBA00022597"/>
    </source>
</evidence>
<dbReference type="InterPro" id="IPR000515">
    <property type="entry name" value="MetI-like"/>
</dbReference>
<protein>
    <recommendedName>
        <fullName evidence="10">Maltose/maltodextrin transport system permease protein MalG</fullName>
    </recommendedName>
</protein>
<feature type="transmembrane region" description="Helical" evidence="11">
    <location>
        <begin position="137"/>
        <end position="156"/>
    </location>
</feature>
<feature type="domain" description="ABC transmembrane type-1" evidence="12">
    <location>
        <begin position="69"/>
        <end position="261"/>
    </location>
</feature>
<accession>A0A9D9H5T0</accession>
<proteinExistence type="inferred from homology"/>
<dbReference type="GO" id="GO:0055085">
    <property type="term" value="P:transmembrane transport"/>
    <property type="evidence" value="ECO:0007669"/>
    <property type="project" value="InterPro"/>
</dbReference>
<dbReference type="Proteomes" id="UP000823615">
    <property type="component" value="Unassembled WGS sequence"/>
</dbReference>
<keyword evidence="9 11" id="KW-0472">Membrane</keyword>
<evidence type="ECO:0000256" key="11">
    <source>
        <dbReference type="RuleBase" id="RU363032"/>
    </source>
</evidence>
<feature type="transmembrane region" description="Helical" evidence="11">
    <location>
        <begin position="104"/>
        <end position="125"/>
    </location>
</feature>
<dbReference type="Pfam" id="PF00528">
    <property type="entry name" value="BPD_transp_1"/>
    <property type="match status" value="1"/>
</dbReference>
<dbReference type="PROSITE" id="PS51257">
    <property type="entry name" value="PROKAR_LIPOPROTEIN"/>
    <property type="match status" value="1"/>
</dbReference>
<evidence type="ECO:0000313" key="14">
    <source>
        <dbReference type="Proteomes" id="UP000823615"/>
    </source>
</evidence>
<dbReference type="EMBL" id="JADIMT010000093">
    <property type="protein sequence ID" value="MBO8436924.1"/>
    <property type="molecule type" value="Genomic_DNA"/>
</dbReference>
<evidence type="ECO:0000256" key="2">
    <source>
        <dbReference type="ARBA" id="ARBA00004651"/>
    </source>
</evidence>
<feature type="transmembrane region" description="Helical" evidence="11">
    <location>
        <begin position="42"/>
        <end position="60"/>
    </location>
</feature>